<comment type="caution">
    <text evidence="1">The sequence shown here is derived from an EMBL/GenBank/DDBJ whole genome shotgun (WGS) entry which is preliminary data.</text>
</comment>
<organism evidence="1 2">
    <name type="scientific">Sporosarcina luteola</name>
    <dbReference type="NCBI Taxonomy" id="582850"/>
    <lineage>
        <taxon>Bacteria</taxon>
        <taxon>Bacillati</taxon>
        <taxon>Bacillota</taxon>
        <taxon>Bacilli</taxon>
        <taxon>Bacillales</taxon>
        <taxon>Caryophanaceae</taxon>
        <taxon>Sporosarcina</taxon>
    </lineage>
</organism>
<protein>
    <submittedName>
        <fullName evidence="1">Uncharacterized protein</fullName>
    </submittedName>
</protein>
<keyword evidence="2" id="KW-1185">Reference proteome</keyword>
<gene>
    <name evidence="1" type="ORF">SLU01_17020</name>
</gene>
<evidence type="ECO:0000313" key="1">
    <source>
        <dbReference type="EMBL" id="GEN83390.1"/>
    </source>
</evidence>
<proteinExistence type="predicted"/>
<reference evidence="1 2" key="1">
    <citation type="submission" date="2019-07" db="EMBL/GenBank/DDBJ databases">
        <title>Whole genome shotgun sequence of Sporosarcina luteola NBRC 105378.</title>
        <authorList>
            <person name="Hosoyama A."/>
            <person name="Uohara A."/>
            <person name="Ohji S."/>
            <person name="Ichikawa N."/>
        </authorList>
    </citation>
    <scope>NUCLEOTIDE SEQUENCE [LARGE SCALE GENOMIC DNA]</scope>
    <source>
        <strain evidence="1 2">NBRC 105378</strain>
    </source>
</reference>
<name>A0A511Z7I6_9BACL</name>
<dbReference type="Proteomes" id="UP000321901">
    <property type="component" value="Unassembled WGS sequence"/>
</dbReference>
<accession>A0A511Z7I6</accession>
<dbReference type="AlphaFoldDB" id="A0A511Z7I6"/>
<evidence type="ECO:0000313" key="2">
    <source>
        <dbReference type="Proteomes" id="UP000321901"/>
    </source>
</evidence>
<sequence>MEINDEKYNVTHPYGGTDGGNWLYCDCWQLAKLTGTTFRFPIVTNTPFDFVQFSYYAKGN</sequence>
<dbReference type="EMBL" id="BJYL01000021">
    <property type="protein sequence ID" value="GEN83390.1"/>
    <property type="molecule type" value="Genomic_DNA"/>
</dbReference>